<dbReference type="Proteomes" id="UP001519460">
    <property type="component" value="Unassembled WGS sequence"/>
</dbReference>
<comment type="caution">
    <text evidence="2">The sequence shown here is derived from an EMBL/GenBank/DDBJ whole genome shotgun (WGS) entry which is preliminary data.</text>
</comment>
<dbReference type="EMBL" id="JACVVK020000384">
    <property type="protein sequence ID" value="KAK7476134.1"/>
    <property type="molecule type" value="Genomic_DNA"/>
</dbReference>
<organism evidence="2 3">
    <name type="scientific">Batillaria attramentaria</name>
    <dbReference type="NCBI Taxonomy" id="370345"/>
    <lineage>
        <taxon>Eukaryota</taxon>
        <taxon>Metazoa</taxon>
        <taxon>Spiralia</taxon>
        <taxon>Lophotrochozoa</taxon>
        <taxon>Mollusca</taxon>
        <taxon>Gastropoda</taxon>
        <taxon>Caenogastropoda</taxon>
        <taxon>Sorbeoconcha</taxon>
        <taxon>Cerithioidea</taxon>
        <taxon>Batillariidae</taxon>
        <taxon>Batillaria</taxon>
    </lineage>
</organism>
<keyword evidence="3" id="KW-1185">Reference proteome</keyword>
<evidence type="ECO:0000256" key="1">
    <source>
        <dbReference type="SAM" id="MobiDB-lite"/>
    </source>
</evidence>
<feature type="region of interest" description="Disordered" evidence="1">
    <location>
        <begin position="95"/>
        <end position="120"/>
    </location>
</feature>
<evidence type="ECO:0000313" key="2">
    <source>
        <dbReference type="EMBL" id="KAK7476134.1"/>
    </source>
</evidence>
<reference evidence="2 3" key="1">
    <citation type="journal article" date="2023" name="Sci. Data">
        <title>Genome assembly of the Korean intertidal mud-creeper Batillaria attramentaria.</title>
        <authorList>
            <person name="Patra A.K."/>
            <person name="Ho P.T."/>
            <person name="Jun S."/>
            <person name="Lee S.J."/>
            <person name="Kim Y."/>
            <person name="Won Y.J."/>
        </authorList>
    </citation>
    <scope>NUCLEOTIDE SEQUENCE [LARGE SCALE GENOMIC DNA]</scope>
    <source>
        <strain evidence="2">Wonlab-2016</strain>
    </source>
</reference>
<proteinExistence type="predicted"/>
<protein>
    <submittedName>
        <fullName evidence="2">Uncharacterized protein</fullName>
    </submittedName>
</protein>
<gene>
    <name evidence="2" type="ORF">BaRGS_00032627</name>
</gene>
<accession>A0ABD0JMC1</accession>
<dbReference type="AlphaFoldDB" id="A0ABD0JMC1"/>
<name>A0ABD0JMC1_9CAEN</name>
<evidence type="ECO:0000313" key="3">
    <source>
        <dbReference type="Proteomes" id="UP001519460"/>
    </source>
</evidence>
<sequence length="120" mass="12782">MKSLLRSHYQQPTTTAHCAKAGSDHFLHVFRTSPTGLLTVLNARITPAGSLNYRPDTRTHAAEAVFRVRGTPRTLDLLIGSRKHTLGVLTLLHSSPESSQCSPVGAVTETSGGKGSSFTG</sequence>